<gene>
    <name evidence="1" type="ORF">Vadar_008654</name>
</gene>
<evidence type="ECO:0000313" key="2">
    <source>
        <dbReference type="Proteomes" id="UP000828048"/>
    </source>
</evidence>
<keyword evidence="2" id="KW-1185">Reference proteome</keyword>
<protein>
    <submittedName>
        <fullName evidence="1">Uncharacterized protein</fullName>
    </submittedName>
</protein>
<dbReference type="EMBL" id="CM037159">
    <property type="protein sequence ID" value="KAH7865586.1"/>
    <property type="molecule type" value="Genomic_DNA"/>
</dbReference>
<evidence type="ECO:0000313" key="1">
    <source>
        <dbReference type="EMBL" id="KAH7865586.1"/>
    </source>
</evidence>
<reference evidence="1 2" key="1">
    <citation type="journal article" date="2021" name="Hortic Res">
        <title>High-quality reference genome and annotation aids understanding of berry development for evergreen blueberry (Vaccinium darrowii).</title>
        <authorList>
            <person name="Yu J."/>
            <person name="Hulse-Kemp A.M."/>
            <person name="Babiker E."/>
            <person name="Staton M."/>
        </authorList>
    </citation>
    <scope>NUCLEOTIDE SEQUENCE [LARGE SCALE GENOMIC DNA]</scope>
    <source>
        <strain evidence="2">cv. NJ 8807/NJ 8810</strain>
        <tissue evidence="1">Young leaf</tissue>
    </source>
</reference>
<organism evidence="1 2">
    <name type="scientific">Vaccinium darrowii</name>
    <dbReference type="NCBI Taxonomy" id="229202"/>
    <lineage>
        <taxon>Eukaryota</taxon>
        <taxon>Viridiplantae</taxon>
        <taxon>Streptophyta</taxon>
        <taxon>Embryophyta</taxon>
        <taxon>Tracheophyta</taxon>
        <taxon>Spermatophyta</taxon>
        <taxon>Magnoliopsida</taxon>
        <taxon>eudicotyledons</taxon>
        <taxon>Gunneridae</taxon>
        <taxon>Pentapetalae</taxon>
        <taxon>asterids</taxon>
        <taxon>Ericales</taxon>
        <taxon>Ericaceae</taxon>
        <taxon>Vaccinioideae</taxon>
        <taxon>Vaccinieae</taxon>
        <taxon>Vaccinium</taxon>
    </lineage>
</organism>
<dbReference type="Proteomes" id="UP000828048">
    <property type="component" value="Chromosome 9"/>
</dbReference>
<name>A0ACB7ZJF1_9ERIC</name>
<sequence>MAKSNFWRSQFVLFLVIIAVTSMATAQPQQSPTYLHFVLNATQMPSEDSYDFVIVGGGTAGCPLAATLSEFYSVLVLERGGIPYDYPDSMTQEGFLTTLTDVDTVSSPAQAFTSEDGVPNARGRVLGGSSAINAGFYSRADQDFYKNSGITWNLRVVNQSYQWVERAIVFHPDLKNWQLALRDGLLESGVDPYNGFSLDHLLGTKIGGSTFDSSGRRHSAADLLSYAKSSNIRVAVHASVERVLVASDTATSGSKQSAIGVVYRDELGSYHHAMVKEKGEVILSAGAIGSPQLLLLSGIGPMPYLSSWRIPVVHHLPDVGQFLYDNPRNGITIVPPIPLNHSLIQVVGITDSGAYLEAASNVVPFASPARSAFIRNPYSLPLHVTVASIMEKIIGPVSAGSLQLASNNVRMNPVVRFNYFSDPADLERCINGTRKIGDVLRSRSMDEFKFPERFGGRDFRYVGATLPADQSNDRLMGDFCRRTVSTIWHYHGGCLVGKVVDRKFRVMGIGSLRVVDGSTFSISPGTNPQATVLMLGRYVGMQIIRERR</sequence>
<comment type="caution">
    <text evidence="1">The sequence shown here is derived from an EMBL/GenBank/DDBJ whole genome shotgun (WGS) entry which is preliminary data.</text>
</comment>
<proteinExistence type="predicted"/>
<accession>A0ACB7ZJF1</accession>